<dbReference type="EMBL" id="JAGTJR010000001">
    <property type="protein sequence ID" value="KAH7065065.1"/>
    <property type="molecule type" value="Genomic_DNA"/>
</dbReference>
<dbReference type="PROSITE" id="PS00463">
    <property type="entry name" value="ZN2_CY6_FUNGAL_1"/>
    <property type="match status" value="1"/>
</dbReference>
<dbReference type="PANTHER" id="PTHR47784">
    <property type="entry name" value="STEROL UPTAKE CONTROL PROTEIN 2"/>
    <property type="match status" value="1"/>
</dbReference>
<dbReference type="Proteomes" id="UP000774617">
    <property type="component" value="Unassembled WGS sequence"/>
</dbReference>
<dbReference type="InterPro" id="IPR021858">
    <property type="entry name" value="Fun_TF"/>
</dbReference>
<name>A0ABQ8GXZ3_9PEZI</name>
<evidence type="ECO:0000259" key="2">
    <source>
        <dbReference type="PROSITE" id="PS50048"/>
    </source>
</evidence>
<evidence type="ECO:0000313" key="3">
    <source>
        <dbReference type="EMBL" id="KAH7065065.1"/>
    </source>
</evidence>
<dbReference type="InterPro" id="IPR053157">
    <property type="entry name" value="Sterol_Uptake_Regulator"/>
</dbReference>
<accession>A0ABQ8GXZ3</accession>
<gene>
    <name evidence="3" type="ORF">B0J12DRAFT_561806</name>
</gene>
<comment type="caution">
    <text evidence="3">The sequence shown here is derived from an EMBL/GenBank/DDBJ whole genome shotgun (WGS) entry which is preliminary data.</text>
</comment>
<dbReference type="InterPro" id="IPR001138">
    <property type="entry name" value="Zn2Cys6_DnaBD"/>
</dbReference>
<dbReference type="Pfam" id="PF00172">
    <property type="entry name" value="Zn_clus"/>
    <property type="match status" value="1"/>
</dbReference>
<dbReference type="Gene3D" id="4.10.240.10">
    <property type="entry name" value="Zn(2)-C6 fungal-type DNA-binding domain"/>
    <property type="match status" value="1"/>
</dbReference>
<keyword evidence="4" id="KW-1185">Reference proteome</keyword>
<reference evidence="3 4" key="1">
    <citation type="journal article" date="2021" name="Nat. Commun.">
        <title>Genetic determinants of endophytism in the Arabidopsis root mycobiome.</title>
        <authorList>
            <person name="Mesny F."/>
            <person name="Miyauchi S."/>
            <person name="Thiergart T."/>
            <person name="Pickel B."/>
            <person name="Atanasova L."/>
            <person name="Karlsson M."/>
            <person name="Huettel B."/>
            <person name="Barry K.W."/>
            <person name="Haridas S."/>
            <person name="Chen C."/>
            <person name="Bauer D."/>
            <person name="Andreopoulos W."/>
            <person name="Pangilinan J."/>
            <person name="LaButti K."/>
            <person name="Riley R."/>
            <person name="Lipzen A."/>
            <person name="Clum A."/>
            <person name="Drula E."/>
            <person name="Henrissat B."/>
            <person name="Kohler A."/>
            <person name="Grigoriev I.V."/>
            <person name="Martin F.M."/>
            <person name="Hacquard S."/>
        </authorList>
    </citation>
    <scope>NUCLEOTIDE SEQUENCE [LARGE SCALE GENOMIC DNA]</scope>
    <source>
        <strain evidence="3 4">MPI-SDFR-AT-0080</strain>
    </source>
</reference>
<dbReference type="InterPro" id="IPR036864">
    <property type="entry name" value="Zn2-C6_fun-type_DNA-bd_sf"/>
</dbReference>
<organism evidence="3 4">
    <name type="scientific">Macrophomina phaseolina</name>
    <dbReference type="NCBI Taxonomy" id="35725"/>
    <lineage>
        <taxon>Eukaryota</taxon>
        <taxon>Fungi</taxon>
        <taxon>Dikarya</taxon>
        <taxon>Ascomycota</taxon>
        <taxon>Pezizomycotina</taxon>
        <taxon>Dothideomycetes</taxon>
        <taxon>Dothideomycetes incertae sedis</taxon>
        <taxon>Botryosphaeriales</taxon>
        <taxon>Botryosphaeriaceae</taxon>
        <taxon>Macrophomina</taxon>
    </lineage>
</organism>
<keyword evidence="1" id="KW-0539">Nucleus</keyword>
<sequence length="385" mass="43113">MTHFRRSHRKSRNGCLQCKKRRVKCDESGPPCYSCTLRELDCSYPNRSRARPCSSPAARAPSEDQDAEGCFHHQLSQPAQQGARDLSPTPRDAHFPSRLEELHLMHHFSTSTYKTLCRDHADLEIWRYAIPTVASRFDFLMDGILALASLHIALEDPEKRKPFTAHALSYHNRGLKAFSDALPSIDPDNCDALFAFGIITTLLTLALCDSRISAVSRTPFDNIVFISKLLKGIGTVVSEHRQWLHSGKFQGLLAKVDTPSSVAPDETCGEAIASARQHIFHYIAGMDESERSVYTAAVGMLDAYSGTESAGLDIGALVAFPLLMDERIVAHLCENRYPALHVLLYYGLLMSQLEDRWWARMFGRQLISDVKVFIDTFHSGYDPAL</sequence>
<dbReference type="SMART" id="SM00066">
    <property type="entry name" value="GAL4"/>
    <property type="match status" value="1"/>
</dbReference>
<dbReference type="PANTHER" id="PTHR47784:SF5">
    <property type="entry name" value="STEROL UPTAKE CONTROL PROTEIN 2"/>
    <property type="match status" value="1"/>
</dbReference>
<proteinExistence type="predicted"/>
<dbReference type="SUPFAM" id="SSF57701">
    <property type="entry name" value="Zn2/Cys6 DNA-binding domain"/>
    <property type="match status" value="1"/>
</dbReference>
<evidence type="ECO:0000313" key="4">
    <source>
        <dbReference type="Proteomes" id="UP000774617"/>
    </source>
</evidence>
<feature type="domain" description="Zn(2)-C6 fungal-type" evidence="2">
    <location>
        <begin position="14"/>
        <end position="44"/>
    </location>
</feature>
<evidence type="ECO:0000256" key="1">
    <source>
        <dbReference type="ARBA" id="ARBA00023242"/>
    </source>
</evidence>
<protein>
    <recommendedName>
        <fullName evidence="2">Zn(2)-C6 fungal-type domain-containing protein</fullName>
    </recommendedName>
</protein>
<dbReference type="PROSITE" id="PS50048">
    <property type="entry name" value="ZN2_CY6_FUNGAL_2"/>
    <property type="match status" value="1"/>
</dbReference>
<dbReference type="Pfam" id="PF11951">
    <property type="entry name" value="Fungal_trans_2"/>
    <property type="match status" value="1"/>
</dbReference>
<dbReference type="CDD" id="cd00067">
    <property type="entry name" value="GAL4"/>
    <property type="match status" value="1"/>
</dbReference>